<dbReference type="RefSeq" id="WP_181616377.1">
    <property type="nucleotide sequence ID" value="NZ_BAABAM010000021.1"/>
</dbReference>
<gene>
    <name evidence="2" type="ORF">HNR30_009096</name>
</gene>
<dbReference type="Proteomes" id="UP000530928">
    <property type="component" value="Unassembled WGS sequence"/>
</dbReference>
<comment type="caution">
    <text evidence="2">The sequence shown here is derived from an EMBL/GenBank/DDBJ whole genome shotgun (WGS) entry which is preliminary data.</text>
</comment>
<feature type="domain" description="Deoxyribonuclease NucA/NucB" evidence="1">
    <location>
        <begin position="259"/>
        <end position="331"/>
    </location>
</feature>
<sequence length="333" mass="35236">MLGLLPAVFLTPEASATGTALTLLDNPNRVAEASWENPAAFLAPDSAQEQAAFSATCSPRTRFISCEQRRSRVRFFIDGVQVGVALLLVTTTVTTKVNSAAFTGRVNVEVLGTPGIPPGSSAVLTPGCDAPCGAGGEVGGPLITGALWGGDFSYTDPTARTHEPELTVTVTPFIPEAEGQIPGTGVLDIEVRCDDEFRTQLLPGCVISNYIPTMTTMAQLPEIAANIRRIQQAGGYGRPGSPSKALHRETAETIIARNRREACATRITGPRPAGKSCDEYPFATTEEGGLTLPAGARGWAWVPEAEQNSQGGLVSGFYRQNRILDGDPFYVQV</sequence>
<proteinExistence type="predicted"/>
<evidence type="ECO:0000259" key="1">
    <source>
        <dbReference type="Pfam" id="PF14040"/>
    </source>
</evidence>
<accession>A0A7W0CUP5</accession>
<protein>
    <recommendedName>
        <fullName evidence="1">Deoxyribonuclease NucA/NucB domain-containing protein</fullName>
    </recommendedName>
</protein>
<reference evidence="2 3" key="1">
    <citation type="submission" date="2020-07" db="EMBL/GenBank/DDBJ databases">
        <title>Genomic Encyclopedia of Type Strains, Phase IV (KMG-IV): sequencing the most valuable type-strain genomes for metagenomic binning, comparative biology and taxonomic classification.</title>
        <authorList>
            <person name="Goeker M."/>
        </authorList>
    </citation>
    <scope>NUCLEOTIDE SEQUENCE [LARGE SCALE GENOMIC DNA]</scope>
    <source>
        <strain evidence="2 3">DSM 45533</strain>
    </source>
</reference>
<dbReference type="AlphaFoldDB" id="A0A7W0CUP5"/>
<keyword evidence="3" id="KW-1185">Reference proteome</keyword>
<dbReference type="EMBL" id="JACDUR010000012">
    <property type="protein sequence ID" value="MBA2897694.1"/>
    <property type="molecule type" value="Genomic_DNA"/>
</dbReference>
<name>A0A7W0CUP5_9ACTN</name>
<dbReference type="Pfam" id="PF14040">
    <property type="entry name" value="DNase_NucA_NucB"/>
    <property type="match status" value="1"/>
</dbReference>
<dbReference type="InterPro" id="IPR029476">
    <property type="entry name" value="DNase_NucA_NucB"/>
</dbReference>
<evidence type="ECO:0000313" key="2">
    <source>
        <dbReference type="EMBL" id="MBA2897694.1"/>
    </source>
</evidence>
<organism evidence="2 3">
    <name type="scientific">Nonomuraea soli</name>
    <dbReference type="NCBI Taxonomy" id="1032476"/>
    <lineage>
        <taxon>Bacteria</taxon>
        <taxon>Bacillati</taxon>
        <taxon>Actinomycetota</taxon>
        <taxon>Actinomycetes</taxon>
        <taxon>Streptosporangiales</taxon>
        <taxon>Streptosporangiaceae</taxon>
        <taxon>Nonomuraea</taxon>
    </lineage>
</organism>
<evidence type="ECO:0000313" key="3">
    <source>
        <dbReference type="Proteomes" id="UP000530928"/>
    </source>
</evidence>